<dbReference type="GO" id="GO:0001732">
    <property type="term" value="P:formation of cytoplasmic translation initiation complex"/>
    <property type="evidence" value="ECO:0007669"/>
    <property type="project" value="TreeGrafter"/>
</dbReference>
<dbReference type="AlphaFoldDB" id="A0A819WVV1"/>
<name>A0A819WVV1_9BILA</name>
<dbReference type="InterPro" id="IPR054711">
    <property type="entry name" value="eIF3a_PCI_TPR-like"/>
</dbReference>
<keyword evidence="1" id="KW-0963">Cytoplasm</keyword>
<feature type="domain" description="eIF3a PCI" evidence="4">
    <location>
        <begin position="2"/>
        <end position="76"/>
    </location>
</feature>
<proteinExistence type="predicted"/>
<evidence type="ECO:0000313" key="6">
    <source>
        <dbReference type="Proteomes" id="UP000663836"/>
    </source>
</evidence>
<dbReference type="PANTHER" id="PTHR14005:SF0">
    <property type="entry name" value="EUKARYOTIC TRANSLATION INITIATION FACTOR 3 SUBUNIT A"/>
    <property type="match status" value="1"/>
</dbReference>
<evidence type="ECO:0000313" key="5">
    <source>
        <dbReference type="EMBL" id="CAF4131229.1"/>
    </source>
</evidence>
<sequence>KSLEYVMKFLKRDEQQCLNARQEATNVLMDIDYLNVLQTFESLLLSAASDKSHQDCTDRDILASCLKFVWESYKQSFSVNFQSSETQALHLETHLVQLDKAIAMELWQVVYDKEKKRNNL</sequence>
<comment type="caution">
    <text evidence="5">The sequence shown here is derived from an EMBL/GenBank/DDBJ whole genome shotgun (WGS) entry which is preliminary data.</text>
</comment>
<evidence type="ECO:0000256" key="1">
    <source>
        <dbReference type="ARBA" id="ARBA00022490"/>
    </source>
</evidence>
<protein>
    <recommendedName>
        <fullName evidence="4">eIF3a PCI domain-containing protein</fullName>
    </recommendedName>
</protein>
<organism evidence="5 6">
    <name type="scientific">Rotaria sordida</name>
    <dbReference type="NCBI Taxonomy" id="392033"/>
    <lineage>
        <taxon>Eukaryota</taxon>
        <taxon>Metazoa</taxon>
        <taxon>Spiralia</taxon>
        <taxon>Gnathifera</taxon>
        <taxon>Rotifera</taxon>
        <taxon>Eurotatoria</taxon>
        <taxon>Bdelloidea</taxon>
        <taxon>Philodinida</taxon>
        <taxon>Philodinidae</taxon>
        <taxon>Rotaria</taxon>
    </lineage>
</organism>
<reference evidence="5" key="1">
    <citation type="submission" date="2021-02" db="EMBL/GenBank/DDBJ databases">
        <authorList>
            <person name="Nowell W R."/>
        </authorList>
    </citation>
    <scope>NUCLEOTIDE SEQUENCE</scope>
</reference>
<dbReference type="GO" id="GO:0002188">
    <property type="term" value="P:translation reinitiation"/>
    <property type="evidence" value="ECO:0007669"/>
    <property type="project" value="TreeGrafter"/>
</dbReference>
<accession>A0A819WVV1</accession>
<dbReference type="Gene3D" id="4.10.860.10">
    <property type="entry name" value="UVR domain"/>
    <property type="match status" value="1"/>
</dbReference>
<dbReference type="GO" id="GO:0003743">
    <property type="term" value="F:translation initiation factor activity"/>
    <property type="evidence" value="ECO:0007669"/>
    <property type="project" value="UniProtKB-KW"/>
</dbReference>
<gene>
    <name evidence="5" type="ORF">JBS370_LOCUS33069</name>
</gene>
<keyword evidence="3" id="KW-0648">Protein biosynthesis</keyword>
<dbReference type="GO" id="GO:0071540">
    <property type="term" value="C:eukaryotic translation initiation factor 3 complex, eIF3e"/>
    <property type="evidence" value="ECO:0007669"/>
    <property type="project" value="TreeGrafter"/>
</dbReference>
<evidence type="ECO:0000259" key="4">
    <source>
        <dbReference type="Pfam" id="PF22591"/>
    </source>
</evidence>
<keyword evidence="2" id="KW-0396">Initiation factor</keyword>
<dbReference type="Pfam" id="PF22591">
    <property type="entry name" value="eIF3a_PCI_TPR-like"/>
    <property type="match status" value="1"/>
</dbReference>
<evidence type="ECO:0000256" key="3">
    <source>
        <dbReference type="ARBA" id="ARBA00022917"/>
    </source>
</evidence>
<dbReference type="GO" id="GO:0003729">
    <property type="term" value="F:mRNA binding"/>
    <property type="evidence" value="ECO:0007669"/>
    <property type="project" value="TreeGrafter"/>
</dbReference>
<dbReference type="GO" id="GO:0071541">
    <property type="term" value="C:eukaryotic translation initiation factor 3 complex, eIF3m"/>
    <property type="evidence" value="ECO:0007669"/>
    <property type="project" value="TreeGrafter"/>
</dbReference>
<dbReference type="Proteomes" id="UP000663836">
    <property type="component" value="Unassembled WGS sequence"/>
</dbReference>
<dbReference type="PANTHER" id="PTHR14005">
    <property type="entry name" value="EUKARYOTIC TRANSLATION INITIATION FACTOR 3, THETA SUBUNIT"/>
    <property type="match status" value="1"/>
</dbReference>
<dbReference type="GO" id="GO:0043614">
    <property type="term" value="C:multi-eIF complex"/>
    <property type="evidence" value="ECO:0007669"/>
    <property type="project" value="TreeGrafter"/>
</dbReference>
<feature type="non-terminal residue" evidence="5">
    <location>
        <position position="1"/>
    </location>
</feature>
<dbReference type="EMBL" id="CAJOBD010009251">
    <property type="protein sequence ID" value="CAF4131229.1"/>
    <property type="molecule type" value="Genomic_DNA"/>
</dbReference>
<evidence type="ECO:0000256" key="2">
    <source>
        <dbReference type="ARBA" id="ARBA00022540"/>
    </source>
</evidence>
<dbReference type="InterPro" id="IPR027512">
    <property type="entry name" value="EIF3A"/>
</dbReference>